<sequence length="301" mass="35176">DWDVKEAFIFMKSQLCTKYEKRFCDAKAGQTLACFSHIVLCRFAPWIRYIEKKVNEVLPKNYYIHNGKNFDELNDWVIRQRFKGLCTESDYEAFDASQDVNIMAFEVALMRYLLLPEDLIEDYIFIKVNLYSKLGNFAVMRFTGEAGTFLFNTLANMTFTFLRYKLNGKESICFAGDDMCANQALIVKTDFEDLLSKLKLKAKVEIKREASFCGWVLTEHGIYKKPQLVLERFEISKERGTFDDCLENYAIEVSYAYKLSENGILLMSEEEQASQYLCVRTVVQNKCKLKSWVREVFESVK</sequence>
<dbReference type="Proteomes" id="UP000232837">
    <property type="component" value="Segment"/>
</dbReference>
<reference evidence="7 8" key="1">
    <citation type="journal article" date="2005" name="Arch. Virol.">
        <title>Molecular characterization of banana virus X (BVX), a novel member of the Flexiviridae family.</title>
        <authorList>
            <person name="Teycheney P.Y."/>
            <person name="Marais A."/>
            <person name="Svanella-Dumas L."/>
            <person name="Dulucq M.J."/>
            <person name="Candresse T."/>
        </authorList>
    </citation>
    <scope>NUCLEOTIDE SEQUENCE [LARGE SCALE GENOMIC DNA]</scope>
    <source>
        <strain evidence="7">Som</strain>
    </source>
</reference>
<keyword evidence="5" id="KW-0693">Viral RNA replication</keyword>
<keyword evidence="2 7" id="KW-0696">RNA-directed RNA polymerase</keyword>
<dbReference type="RefSeq" id="YP_009664751.1">
    <property type="nucleotide sequence ID" value="NC_043086.1"/>
</dbReference>
<dbReference type="InterPro" id="IPR007094">
    <property type="entry name" value="RNA-dir_pol_PSvirus"/>
</dbReference>
<organism evidence="7 8">
    <name type="scientific">Banana virus X</name>
    <dbReference type="NCBI Taxonomy" id="307671"/>
    <lineage>
        <taxon>Viruses</taxon>
        <taxon>Riboviria</taxon>
        <taxon>Orthornavirae</taxon>
        <taxon>Kitrinoviricota</taxon>
        <taxon>Alsuviricetes</taxon>
        <taxon>Tymovirales</taxon>
        <taxon>Betaflexiviridae</taxon>
        <taxon>Quinvirinae</taxon>
    </lineage>
</organism>
<dbReference type="GO" id="GO:0006351">
    <property type="term" value="P:DNA-templated transcription"/>
    <property type="evidence" value="ECO:0007669"/>
    <property type="project" value="InterPro"/>
</dbReference>
<evidence type="ECO:0000256" key="3">
    <source>
        <dbReference type="ARBA" id="ARBA00022679"/>
    </source>
</evidence>
<dbReference type="KEGG" id="vg:40524842"/>
<feature type="domain" description="RdRp catalytic" evidence="6">
    <location>
        <begin position="84"/>
        <end position="195"/>
    </location>
</feature>
<dbReference type="InterPro" id="IPR001788">
    <property type="entry name" value="RNA-dep_RNA_pol_alsuvir"/>
</dbReference>
<dbReference type="InterPro" id="IPR043502">
    <property type="entry name" value="DNA/RNA_pol_sf"/>
</dbReference>
<accession>Q5IJQ4</accession>
<comment type="similarity">
    <text evidence="1">Belongs to the potexviruses/carlaviruses RNA replication protein family.</text>
</comment>
<evidence type="ECO:0000256" key="2">
    <source>
        <dbReference type="ARBA" id="ARBA00022484"/>
    </source>
</evidence>
<dbReference type="EMBL" id="AY710267">
    <property type="protein sequence ID" value="AAW50958.1"/>
    <property type="molecule type" value="Genomic_RNA"/>
</dbReference>
<dbReference type="PROSITE" id="PS50507">
    <property type="entry name" value="RDRP_SSRNA_POS"/>
    <property type="match status" value="1"/>
</dbReference>
<evidence type="ECO:0000256" key="1">
    <source>
        <dbReference type="ARBA" id="ARBA00008513"/>
    </source>
</evidence>
<protein>
    <submittedName>
        <fullName evidence="7">RNA-dependent RNA polymerase</fullName>
    </submittedName>
</protein>
<evidence type="ECO:0000259" key="6">
    <source>
        <dbReference type="PROSITE" id="PS50507"/>
    </source>
</evidence>
<dbReference type="GeneID" id="40524842"/>
<evidence type="ECO:0000256" key="5">
    <source>
        <dbReference type="ARBA" id="ARBA00022953"/>
    </source>
</evidence>
<evidence type="ECO:0000313" key="8">
    <source>
        <dbReference type="Proteomes" id="UP000232837"/>
    </source>
</evidence>
<keyword evidence="4" id="KW-0548">Nucleotidyltransferase</keyword>
<dbReference type="GO" id="GO:0003723">
    <property type="term" value="F:RNA binding"/>
    <property type="evidence" value="ECO:0007669"/>
    <property type="project" value="InterPro"/>
</dbReference>
<evidence type="ECO:0000313" key="7">
    <source>
        <dbReference type="EMBL" id="AAW50958.1"/>
    </source>
</evidence>
<feature type="non-terminal residue" evidence="7">
    <location>
        <position position="1"/>
    </location>
</feature>
<dbReference type="SUPFAM" id="SSF56672">
    <property type="entry name" value="DNA/RNA polymerases"/>
    <property type="match status" value="1"/>
</dbReference>
<name>Q5IJQ4_9VIRU</name>
<keyword evidence="3" id="KW-0808">Transferase</keyword>
<dbReference type="Pfam" id="PF00978">
    <property type="entry name" value="RdRP_2"/>
    <property type="match status" value="1"/>
</dbReference>
<proteinExistence type="inferred from homology"/>
<dbReference type="GO" id="GO:0039694">
    <property type="term" value="P:viral RNA genome replication"/>
    <property type="evidence" value="ECO:0007669"/>
    <property type="project" value="InterPro"/>
</dbReference>
<evidence type="ECO:0000256" key="4">
    <source>
        <dbReference type="ARBA" id="ARBA00022695"/>
    </source>
</evidence>
<dbReference type="GO" id="GO:0003968">
    <property type="term" value="F:RNA-directed RNA polymerase activity"/>
    <property type="evidence" value="ECO:0007669"/>
    <property type="project" value="UniProtKB-KW"/>
</dbReference>